<dbReference type="SUPFAM" id="SSF109604">
    <property type="entry name" value="HD-domain/PDEase-like"/>
    <property type="match status" value="1"/>
</dbReference>
<evidence type="ECO:0000313" key="5">
    <source>
        <dbReference type="Proteomes" id="UP000199086"/>
    </source>
</evidence>
<dbReference type="Proteomes" id="UP000199086">
    <property type="component" value="Unassembled WGS sequence"/>
</dbReference>
<dbReference type="InterPro" id="IPR050135">
    <property type="entry name" value="dGTPase-like"/>
</dbReference>
<dbReference type="STRING" id="1577474.GA0111570_102449"/>
<dbReference type="NCBIfam" id="TIGR01353">
    <property type="entry name" value="dGTP_triPase"/>
    <property type="match status" value="1"/>
</dbReference>
<dbReference type="Gene3D" id="1.10.3210.10">
    <property type="entry name" value="Hypothetical protein af1432"/>
    <property type="match status" value="1"/>
</dbReference>
<dbReference type="SMART" id="SM00471">
    <property type="entry name" value="HDc"/>
    <property type="match status" value="1"/>
</dbReference>
<keyword evidence="5" id="KW-1185">Reference proteome</keyword>
<evidence type="ECO:0000259" key="3">
    <source>
        <dbReference type="SMART" id="SM00471"/>
    </source>
</evidence>
<dbReference type="GO" id="GO:0008832">
    <property type="term" value="F:dGTPase activity"/>
    <property type="evidence" value="ECO:0007669"/>
    <property type="project" value="TreeGrafter"/>
</dbReference>
<dbReference type="RefSeq" id="WP_092606994.1">
    <property type="nucleotide sequence ID" value="NZ_FMYF01000002.1"/>
</dbReference>
<dbReference type="AlphaFoldDB" id="A0A1G6GF70"/>
<feature type="region of interest" description="Disordered" evidence="2">
    <location>
        <begin position="1"/>
        <end position="38"/>
    </location>
</feature>
<dbReference type="InterPro" id="IPR006261">
    <property type="entry name" value="dGTPase"/>
</dbReference>
<dbReference type="EMBL" id="FMYF01000002">
    <property type="protein sequence ID" value="SDB80658.1"/>
    <property type="molecule type" value="Genomic_DNA"/>
</dbReference>
<dbReference type="InterPro" id="IPR006674">
    <property type="entry name" value="HD_domain"/>
</dbReference>
<dbReference type="Pfam" id="PF01966">
    <property type="entry name" value="HD"/>
    <property type="match status" value="1"/>
</dbReference>
<evidence type="ECO:0000256" key="2">
    <source>
        <dbReference type="SAM" id="MobiDB-lite"/>
    </source>
</evidence>
<dbReference type="GO" id="GO:0006203">
    <property type="term" value="P:dGTP catabolic process"/>
    <property type="evidence" value="ECO:0007669"/>
    <property type="project" value="TreeGrafter"/>
</dbReference>
<reference evidence="4 5" key="1">
    <citation type="submission" date="2016-06" db="EMBL/GenBank/DDBJ databases">
        <authorList>
            <person name="Olsen C.W."/>
            <person name="Carey S."/>
            <person name="Hinshaw L."/>
            <person name="Karasin A.I."/>
        </authorList>
    </citation>
    <scope>NUCLEOTIDE SEQUENCE [LARGE SCALE GENOMIC DNA]</scope>
    <source>
        <strain evidence="4 5">LZ-22</strain>
    </source>
</reference>
<evidence type="ECO:0000313" key="4">
    <source>
        <dbReference type="EMBL" id="SDB80658.1"/>
    </source>
</evidence>
<dbReference type="InterPro" id="IPR003607">
    <property type="entry name" value="HD/PDEase_dom"/>
</dbReference>
<accession>A0A1G6GF70</accession>
<protein>
    <submittedName>
        <fullName evidence="4">dGTPase</fullName>
    </submittedName>
</protein>
<name>A0A1G6GF70_9ACTN</name>
<dbReference type="OrthoDB" id="9803619at2"/>
<dbReference type="CDD" id="cd00077">
    <property type="entry name" value="HDc"/>
    <property type="match status" value="1"/>
</dbReference>
<proteinExistence type="predicted"/>
<evidence type="ECO:0000256" key="1">
    <source>
        <dbReference type="ARBA" id="ARBA00022801"/>
    </source>
</evidence>
<dbReference type="PANTHER" id="PTHR11373:SF32">
    <property type="entry name" value="DEOXYGUANOSINETRIPHOSPHATE TRIPHOSPHOHYDROLASE"/>
    <property type="match status" value="1"/>
</dbReference>
<gene>
    <name evidence="4" type="ORF">GA0111570_102449</name>
</gene>
<feature type="domain" description="HD/PDEase" evidence="3">
    <location>
        <begin position="82"/>
        <end position="279"/>
    </location>
</feature>
<organism evidence="4 5">
    <name type="scientific">Raineyella antarctica</name>
    <dbReference type="NCBI Taxonomy" id="1577474"/>
    <lineage>
        <taxon>Bacteria</taxon>
        <taxon>Bacillati</taxon>
        <taxon>Actinomycetota</taxon>
        <taxon>Actinomycetes</taxon>
        <taxon>Propionibacteriales</taxon>
        <taxon>Propionibacteriaceae</taxon>
        <taxon>Raineyella</taxon>
    </lineage>
</organism>
<dbReference type="PANTHER" id="PTHR11373">
    <property type="entry name" value="DEOXYNUCLEOSIDE TRIPHOSPHATE TRIPHOSPHOHYDROLASE"/>
    <property type="match status" value="1"/>
</dbReference>
<sequence length="533" mass="58255">MAGDRARTDAAHGDPPRTGVRSDARTDARMQRARAEDGIARPLAAGSDSEFRVDLERIRFSPSFSRLAEVTQVVSAGTTGGVVHNRLTHTIKVTAVARAIAVRLEESAGPGRLARLGGLHHVVAQAAACSHDLGHPPFGHLGEQVLDRVARERFGLADGFEGNAQTFRVLTELEVHGPGDDGLNLTTAVRASVLKYPWGRFHWPDPHPRTWSELPRGARPDRTGGSSKFNAYVPDLDEMIKVREAYPSVRPDQQTLDCAVMDLADDVAYSLHDLEDFHRSGVLQFSAVSGEFRSWAQQAEKLAMLSDRQVASAGTDPGIGLEALRRRLASRDDWIFDEEEFLDAVLRVGEEFVEGVLAIPYDGSMAADRSLSGFTSTWIDELVDSVRLVDDPPVRGSSVTLSPDAWHRVQVLKFIHQHFVLHRADLALMQRGQASVIRQVVEAFDEWLSDDLDATRAPRRLLDLIVAAGFGYARVAREHPDWLDGQTSAADIARMARGRGIVDFVAGLTDHQAEATASRLRGGSGLLWGGGSV</sequence>
<keyword evidence="1" id="KW-0378">Hydrolase</keyword>